<dbReference type="EMBL" id="AUZX01015776">
    <property type="protein sequence ID" value="EQD28083.1"/>
    <property type="molecule type" value="Genomic_DNA"/>
</dbReference>
<sequence length="75" mass="8237">SEEHYLTIAKKIAKERGAYLPNQYYNSSNPKAHYETTGPEIWAQTKGKVTHIVGGIGTGGTLSGIGKFLKMKNKK</sequence>
<name>T0Y4T8_9ZZZZ</name>
<evidence type="ECO:0000313" key="2">
    <source>
        <dbReference type="EMBL" id="EQD28083.1"/>
    </source>
</evidence>
<reference evidence="2" key="2">
    <citation type="journal article" date="2014" name="ISME J.">
        <title>Microbial stratification in low pH oxic and suboxic macroscopic growths along an acid mine drainage.</title>
        <authorList>
            <person name="Mendez-Garcia C."/>
            <person name="Mesa V."/>
            <person name="Sprenger R.R."/>
            <person name="Richter M."/>
            <person name="Diez M.S."/>
            <person name="Solano J."/>
            <person name="Bargiela R."/>
            <person name="Golyshina O.V."/>
            <person name="Manteca A."/>
            <person name="Ramos J.L."/>
            <person name="Gallego J.R."/>
            <person name="Llorente I."/>
            <person name="Martins Dos Santos V.A."/>
            <person name="Jensen O.N."/>
            <person name="Pelaez A.I."/>
            <person name="Sanchez J."/>
            <person name="Ferrer M."/>
        </authorList>
    </citation>
    <scope>NUCLEOTIDE SEQUENCE</scope>
</reference>
<feature type="non-terminal residue" evidence="2">
    <location>
        <position position="1"/>
    </location>
</feature>
<comment type="caution">
    <text evidence="2">The sequence shown here is derived from an EMBL/GenBank/DDBJ whole genome shotgun (WGS) entry which is preliminary data.</text>
</comment>
<dbReference type="AlphaFoldDB" id="T0Y4T8"/>
<accession>T0Y4T8</accession>
<dbReference type="InterPro" id="IPR001926">
    <property type="entry name" value="TrpB-like_PALP"/>
</dbReference>
<dbReference type="PANTHER" id="PTHR10314">
    <property type="entry name" value="CYSTATHIONINE BETA-SYNTHASE"/>
    <property type="match status" value="1"/>
</dbReference>
<proteinExistence type="predicted"/>
<gene>
    <name evidence="2" type="ORF">B1A_21345</name>
</gene>
<dbReference type="InterPro" id="IPR036052">
    <property type="entry name" value="TrpB-like_PALP_sf"/>
</dbReference>
<dbReference type="Gene3D" id="3.40.50.1100">
    <property type="match status" value="2"/>
</dbReference>
<dbReference type="SUPFAM" id="SSF53686">
    <property type="entry name" value="Tryptophan synthase beta subunit-like PLP-dependent enzymes"/>
    <property type="match status" value="1"/>
</dbReference>
<evidence type="ECO:0000259" key="1">
    <source>
        <dbReference type="Pfam" id="PF00291"/>
    </source>
</evidence>
<dbReference type="Pfam" id="PF00291">
    <property type="entry name" value="PALP"/>
    <property type="match status" value="1"/>
</dbReference>
<feature type="domain" description="Tryptophan synthase beta chain-like PALP" evidence="1">
    <location>
        <begin position="7"/>
        <end position="74"/>
    </location>
</feature>
<protein>
    <submittedName>
        <fullName evidence="2">Pyridoxal phosphate-dependent enzyme, beta subunit domain protein</fullName>
    </submittedName>
</protein>
<dbReference type="InterPro" id="IPR050214">
    <property type="entry name" value="Cys_Synth/Cystath_Beta-Synth"/>
</dbReference>
<organism evidence="2">
    <name type="scientific">mine drainage metagenome</name>
    <dbReference type="NCBI Taxonomy" id="410659"/>
    <lineage>
        <taxon>unclassified sequences</taxon>
        <taxon>metagenomes</taxon>
        <taxon>ecological metagenomes</taxon>
    </lineage>
</organism>
<reference evidence="2" key="1">
    <citation type="submission" date="2013-08" db="EMBL/GenBank/DDBJ databases">
        <authorList>
            <person name="Mendez C."/>
            <person name="Richter M."/>
            <person name="Ferrer M."/>
            <person name="Sanchez J."/>
        </authorList>
    </citation>
    <scope>NUCLEOTIDE SEQUENCE</scope>
</reference>